<evidence type="ECO:0000313" key="1">
    <source>
        <dbReference type="EMBL" id="KAK8733484.1"/>
    </source>
</evidence>
<gene>
    <name evidence="1" type="ORF">OTU49_006321</name>
</gene>
<sequence length="99" mass="11330">ILNIFFEKTIMKTKKPNFFQVPDPEEEGVPILTKKELQALRNGKMRKKLDKNVFLYSEPDSKIVIKKAETSEIIREGVILTRLGDMEGKVPLVGISKDK</sequence>
<dbReference type="Proteomes" id="UP001445076">
    <property type="component" value="Unassembled WGS sequence"/>
</dbReference>
<dbReference type="AlphaFoldDB" id="A0AAW0X5Z9"/>
<proteinExistence type="predicted"/>
<evidence type="ECO:0000313" key="2">
    <source>
        <dbReference type="Proteomes" id="UP001445076"/>
    </source>
</evidence>
<organism evidence="1 2">
    <name type="scientific">Cherax quadricarinatus</name>
    <name type="common">Australian red claw crayfish</name>
    <dbReference type="NCBI Taxonomy" id="27406"/>
    <lineage>
        <taxon>Eukaryota</taxon>
        <taxon>Metazoa</taxon>
        <taxon>Ecdysozoa</taxon>
        <taxon>Arthropoda</taxon>
        <taxon>Crustacea</taxon>
        <taxon>Multicrustacea</taxon>
        <taxon>Malacostraca</taxon>
        <taxon>Eumalacostraca</taxon>
        <taxon>Eucarida</taxon>
        <taxon>Decapoda</taxon>
        <taxon>Pleocyemata</taxon>
        <taxon>Astacidea</taxon>
        <taxon>Parastacoidea</taxon>
        <taxon>Parastacidae</taxon>
        <taxon>Cherax</taxon>
    </lineage>
</organism>
<accession>A0AAW0X5Z9</accession>
<name>A0AAW0X5Z9_CHEQU</name>
<protein>
    <submittedName>
        <fullName evidence="1">Uncharacterized protein</fullName>
    </submittedName>
</protein>
<reference evidence="1 2" key="1">
    <citation type="journal article" date="2024" name="BMC Genomics">
        <title>Genome assembly of redclaw crayfish (Cherax quadricarinatus) provides insights into its immune adaptation and hypoxia tolerance.</title>
        <authorList>
            <person name="Liu Z."/>
            <person name="Zheng J."/>
            <person name="Li H."/>
            <person name="Fang K."/>
            <person name="Wang S."/>
            <person name="He J."/>
            <person name="Zhou D."/>
            <person name="Weng S."/>
            <person name="Chi M."/>
            <person name="Gu Z."/>
            <person name="He J."/>
            <person name="Li F."/>
            <person name="Wang M."/>
        </authorList>
    </citation>
    <scope>NUCLEOTIDE SEQUENCE [LARGE SCALE GENOMIC DNA]</scope>
    <source>
        <strain evidence="1">ZL_2023a</strain>
    </source>
</reference>
<dbReference type="EMBL" id="JARKIK010000053">
    <property type="protein sequence ID" value="KAK8733484.1"/>
    <property type="molecule type" value="Genomic_DNA"/>
</dbReference>
<comment type="caution">
    <text evidence="1">The sequence shown here is derived from an EMBL/GenBank/DDBJ whole genome shotgun (WGS) entry which is preliminary data.</text>
</comment>
<feature type="non-terminal residue" evidence="1">
    <location>
        <position position="1"/>
    </location>
</feature>
<keyword evidence="2" id="KW-1185">Reference proteome</keyword>